<gene>
    <name evidence="1" type="ORF">H8R02_18440</name>
</gene>
<sequence>MRNRTVGLEEGRRQLPQLAELAHSGQGSLLTKHGKPYAAIVAPDVLLNARRRSSFLALRGTGKGLWGKATSHVAKLRDEWD</sequence>
<organism evidence="1 2">
    <name type="scientific">Ramlibacter albus</name>
    <dbReference type="NCBI Taxonomy" id="2079448"/>
    <lineage>
        <taxon>Bacteria</taxon>
        <taxon>Pseudomonadati</taxon>
        <taxon>Pseudomonadota</taxon>
        <taxon>Betaproteobacteria</taxon>
        <taxon>Burkholderiales</taxon>
        <taxon>Comamonadaceae</taxon>
        <taxon>Ramlibacter</taxon>
    </lineage>
</organism>
<comment type="caution">
    <text evidence="1">The sequence shown here is derived from an EMBL/GenBank/DDBJ whole genome shotgun (WGS) entry which is preliminary data.</text>
</comment>
<proteinExistence type="predicted"/>
<dbReference type="RefSeq" id="WP_187082951.1">
    <property type="nucleotide sequence ID" value="NZ_JACORU010000007.1"/>
</dbReference>
<dbReference type="EMBL" id="JACORU010000007">
    <property type="protein sequence ID" value="MBC5766455.1"/>
    <property type="molecule type" value="Genomic_DNA"/>
</dbReference>
<evidence type="ECO:0000313" key="1">
    <source>
        <dbReference type="EMBL" id="MBC5766455.1"/>
    </source>
</evidence>
<protein>
    <submittedName>
        <fullName evidence="1">Prevent-host-death protein</fullName>
    </submittedName>
</protein>
<dbReference type="AlphaFoldDB" id="A0A923M9F4"/>
<dbReference type="Proteomes" id="UP000596827">
    <property type="component" value="Unassembled WGS sequence"/>
</dbReference>
<accession>A0A923M9F4</accession>
<evidence type="ECO:0000313" key="2">
    <source>
        <dbReference type="Proteomes" id="UP000596827"/>
    </source>
</evidence>
<name>A0A923M9F4_9BURK</name>
<keyword evidence="2" id="KW-1185">Reference proteome</keyword>
<reference evidence="1" key="1">
    <citation type="submission" date="2020-08" db="EMBL/GenBank/DDBJ databases">
        <title>Ramlibacter sp. GTP1 16S ribosomal RNA gene genome sequencing and assembly.</title>
        <authorList>
            <person name="Kang M."/>
        </authorList>
    </citation>
    <scope>NUCLEOTIDE SEQUENCE</scope>
    <source>
        <strain evidence="1">GTP1</strain>
    </source>
</reference>